<dbReference type="SUPFAM" id="SSF81321">
    <property type="entry name" value="Family A G protein-coupled receptor-like"/>
    <property type="match status" value="1"/>
</dbReference>
<dbReference type="GO" id="GO:0005886">
    <property type="term" value="C:plasma membrane"/>
    <property type="evidence" value="ECO:0007669"/>
    <property type="project" value="TreeGrafter"/>
</dbReference>
<comment type="caution">
    <text evidence="9">The sequence shown here is derived from an EMBL/GenBank/DDBJ whole genome shotgun (WGS) entry which is preliminary data.</text>
</comment>
<evidence type="ECO:0000256" key="1">
    <source>
        <dbReference type="ARBA" id="ARBA00004141"/>
    </source>
</evidence>
<evidence type="ECO:0000256" key="3">
    <source>
        <dbReference type="ARBA" id="ARBA00022989"/>
    </source>
</evidence>
<feature type="transmembrane region" description="Helical" evidence="6">
    <location>
        <begin position="78"/>
        <end position="97"/>
    </location>
</feature>
<dbReference type="CDD" id="cd00637">
    <property type="entry name" value="7tm_classA_rhodopsin-like"/>
    <property type="match status" value="1"/>
</dbReference>
<feature type="transmembrane region" description="Helical" evidence="6">
    <location>
        <begin position="46"/>
        <end position="71"/>
    </location>
</feature>
<keyword evidence="10" id="KW-1185">Reference proteome</keyword>
<evidence type="ECO:0000256" key="5">
    <source>
        <dbReference type="SAM" id="MobiDB-lite"/>
    </source>
</evidence>
<feature type="transmembrane region" description="Helical" evidence="6">
    <location>
        <begin position="109"/>
        <end position="134"/>
    </location>
</feature>
<keyword evidence="3 6" id="KW-1133">Transmembrane helix</keyword>
<name>A0AAN7D2I7_9PEZI</name>
<evidence type="ECO:0000256" key="2">
    <source>
        <dbReference type="ARBA" id="ARBA00022692"/>
    </source>
</evidence>
<feature type="domain" description="Glucose receptor Git3-like N-terminal" evidence="7">
    <location>
        <begin position="48"/>
        <end position="218"/>
    </location>
</feature>
<feature type="compositionally biased region" description="Low complexity" evidence="5">
    <location>
        <begin position="361"/>
        <end position="380"/>
    </location>
</feature>
<dbReference type="PANTHER" id="PTHR23112:SF37">
    <property type="entry name" value="G PROTEIN-COUPLED RECEPTOR GPR1"/>
    <property type="match status" value="1"/>
</dbReference>
<dbReference type="GO" id="GO:0007189">
    <property type="term" value="P:adenylate cyclase-activating G protein-coupled receptor signaling pathway"/>
    <property type="evidence" value="ECO:0007669"/>
    <property type="project" value="TreeGrafter"/>
</dbReference>
<evidence type="ECO:0000256" key="6">
    <source>
        <dbReference type="SAM" id="Phobius"/>
    </source>
</evidence>
<sequence length="681" mass="76289">MTIPRWVSQGMRLPFFSDGVAHPEETQFIAARDASSRGGDPHILRILLILSSTFASISVLSTWFALYWLILLLVKGDFVKSIVLLVYAIVSFAQGKVPRSSTFCQISGFALAVGIEASDIAVLLIALHSVMYILRPRSGLYPYRQFAYLAFYVLPVLAACLTFIAGNGYEDMGPYCYLRTDRPWARLALSWVPRYAICTSIVLIYFFIYFYIRRKMGDYGRRHSEATQSQGPRRSAGAISMPRLRYHGLIPSPPGSRRTSATDTILSVKEQLRPRSSADTTRPVSARTSAEVQAKGPVRWNWPVFTHDQFWGSSRSSADDIHEPNSPSSSPTHLIPPPSTYNPRRNTIPTDHAFPGPCLGSSSNSNINRRISSPPSLSLPTANDTRSEIGIDSPESSPMLPRQTTPSPPPSPFMITITPADSDPNPDQDQDQDPDPDPDPIHSKQLNNKRTLRQLHALFVYPLAYIIVWLFPFVSHVMGYDNHSVLSHYDNHNDGHRGAYLDGSRDEPPYWLLIVSVISLCVQGAVDCALFLLREKPWRHVAAGAKGGFWAALGRRWGWNLRRATSWCCGGRGGLWWGWKGGAPRDGVGRTREEMLVDGRLARERREEEVAVERERRRGIRMDSFSSPNGSRGGDRGTINRVREWWDVYIEREGVLDESHDGVHDDRGRWVEASAGGGVMR</sequence>
<feature type="transmembrane region" description="Helical" evidence="6">
    <location>
        <begin position="192"/>
        <end position="212"/>
    </location>
</feature>
<dbReference type="EMBL" id="MU857606">
    <property type="protein sequence ID" value="KAK4251333.1"/>
    <property type="molecule type" value="Genomic_DNA"/>
</dbReference>
<accession>A0AAN7D2I7</accession>
<feature type="transmembrane region" description="Helical" evidence="6">
    <location>
        <begin position="458"/>
        <end position="478"/>
    </location>
</feature>
<reference evidence="9" key="2">
    <citation type="submission" date="2023-05" db="EMBL/GenBank/DDBJ databases">
        <authorList>
            <consortium name="Lawrence Berkeley National Laboratory"/>
            <person name="Steindorff A."/>
            <person name="Hensen N."/>
            <person name="Bonometti L."/>
            <person name="Westerberg I."/>
            <person name="Brannstrom I.O."/>
            <person name="Guillou S."/>
            <person name="Cros-Aarteil S."/>
            <person name="Calhoun S."/>
            <person name="Haridas S."/>
            <person name="Kuo A."/>
            <person name="Mondo S."/>
            <person name="Pangilinan J."/>
            <person name="Riley R."/>
            <person name="Labutti K."/>
            <person name="Andreopoulos B."/>
            <person name="Lipzen A."/>
            <person name="Chen C."/>
            <person name="Yanf M."/>
            <person name="Daum C."/>
            <person name="Ng V."/>
            <person name="Clum A."/>
            <person name="Ohm R."/>
            <person name="Martin F."/>
            <person name="Silar P."/>
            <person name="Natvig D."/>
            <person name="Lalanne C."/>
            <person name="Gautier V."/>
            <person name="Ament-Velasquez S.L."/>
            <person name="Kruys A."/>
            <person name="Hutchinson M.I."/>
            <person name="Powell A.J."/>
            <person name="Barry K."/>
            <person name="Miller A.N."/>
            <person name="Grigoriev I.V."/>
            <person name="Debuchy R."/>
            <person name="Gladieux P."/>
            <person name="Thoren M.H."/>
            <person name="Johannesson H."/>
        </authorList>
    </citation>
    <scope>NUCLEOTIDE SEQUENCE</scope>
    <source>
        <strain evidence="9">CBS 359.72</strain>
    </source>
</reference>
<dbReference type="Pfam" id="PF11970">
    <property type="entry name" value="GPR_Gpa2_C"/>
    <property type="match status" value="1"/>
</dbReference>
<feature type="compositionally biased region" description="Acidic residues" evidence="5">
    <location>
        <begin position="424"/>
        <end position="438"/>
    </location>
</feature>
<feature type="transmembrane region" description="Helical" evidence="6">
    <location>
        <begin position="510"/>
        <end position="533"/>
    </location>
</feature>
<feature type="region of interest" description="Disordered" evidence="5">
    <location>
        <begin position="247"/>
        <end position="292"/>
    </location>
</feature>
<evidence type="ECO:0000259" key="8">
    <source>
        <dbReference type="Pfam" id="PF11970"/>
    </source>
</evidence>
<feature type="transmembrane region" description="Helical" evidence="6">
    <location>
        <begin position="146"/>
        <end position="165"/>
    </location>
</feature>
<organism evidence="9 10">
    <name type="scientific">Corynascus novoguineensis</name>
    <dbReference type="NCBI Taxonomy" id="1126955"/>
    <lineage>
        <taxon>Eukaryota</taxon>
        <taxon>Fungi</taxon>
        <taxon>Dikarya</taxon>
        <taxon>Ascomycota</taxon>
        <taxon>Pezizomycotina</taxon>
        <taxon>Sordariomycetes</taxon>
        <taxon>Sordariomycetidae</taxon>
        <taxon>Sordariales</taxon>
        <taxon>Chaetomiaceae</taxon>
        <taxon>Corynascus</taxon>
    </lineage>
</organism>
<feature type="region of interest" description="Disordered" evidence="5">
    <location>
        <begin position="313"/>
        <end position="447"/>
    </location>
</feature>
<keyword evidence="2 6" id="KW-0812">Transmembrane</keyword>
<protein>
    <submittedName>
        <fullName evidence="9">G protein-coupled glucose receptor regulating Gpa2-domain-containing protein</fullName>
    </submittedName>
</protein>
<dbReference type="Pfam" id="PF11710">
    <property type="entry name" value="Git3"/>
    <property type="match status" value="1"/>
</dbReference>
<keyword evidence="9" id="KW-0675">Receptor</keyword>
<feature type="compositionally biased region" description="Polar residues" evidence="5">
    <location>
        <begin position="277"/>
        <end position="291"/>
    </location>
</feature>
<proteinExistence type="predicted"/>
<dbReference type="GO" id="GO:0004930">
    <property type="term" value="F:G protein-coupled receptor activity"/>
    <property type="evidence" value="ECO:0007669"/>
    <property type="project" value="TreeGrafter"/>
</dbReference>
<dbReference type="Gene3D" id="1.20.1070.10">
    <property type="entry name" value="Rhodopsin 7-helix transmembrane proteins"/>
    <property type="match status" value="1"/>
</dbReference>
<dbReference type="InterPro" id="IPR022596">
    <property type="entry name" value="GPR1/2/3_C"/>
</dbReference>
<keyword evidence="4 6" id="KW-0472">Membrane</keyword>
<reference evidence="9" key="1">
    <citation type="journal article" date="2023" name="Mol. Phylogenet. Evol.">
        <title>Genome-scale phylogeny and comparative genomics of the fungal order Sordariales.</title>
        <authorList>
            <person name="Hensen N."/>
            <person name="Bonometti L."/>
            <person name="Westerberg I."/>
            <person name="Brannstrom I.O."/>
            <person name="Guillou S."/>
            <person name="Cros-Aarteil S."/>
            <person name="Calhoun S."/>
            <person name="Haridas S."/>
            <person name="Kuo A."/>
            <person name="Mondo S."/>
            <person name="Pangilinan J."/>
            <person name="Riley R."/>
            <person name="LaButti K."/>
            <person name="Andreopoulos B."/>
            <person name="Lipzen A."/>
            <person name="Chen C."/>
            <person name="Yan M."/>
            <person name="Daum C."/>
            <person name="Ng V."/>
            <person name="Clum A."/>
            <person name="Steindorff A."/>
            <person name="Ohm R.A."/>
            <person name="Martin F."/>
            <person name="Silar P."/>
            <person name="Natvig D.O."/>
            <person name="Lalanne C."/>
            <person name="Gautier V."/>
            <person name="Ament-Velasquez S.L."/>
            <person name="Kruys A."/>
            <person name="Hutchinson M.I."/>
            <person name="Powell A.J."/>
            <person name="Barry K."/>
            <person name="Miller A.N."/>
            <person name="Grigoriev I.V."/>
            <person name="Debuchy R."/>
            <person name="Gladieux P."/>
            <person name="Hiltunen Thoren M."/>
            <person name="Johannesson H."/>
        </authorList>
    </citation>
    <scope>NUCLEOTIDE SEQUENCE</scope>
    <source>
        <strain evidence="9">CBS 359.72</strain>
    </source>
</reference>
<evidence type="ECO:0000313" key="9">
    <source>
        <dbReference type="EMBL" id="KAK4251333.1"/>
    </source>
</evidence>
<gene>
    <name evidence="9" type="ORF">C7999DRAFT_10900</name>
</gene>
<comment type="subcellular location">
    <subcellularLocation>
        <location evidence="1">Membrane</location>
        <topology evidence="1">Multi-pass membrane protein</topology>
    </subcellularLocation>
</comment>
<dbReference type="Proteomes" id="UP001303647">
    <property type="component" value="Unassembled WGS sequence"/>
</dbReference>
<feature type="compositionally biased region" description="Low complexity" evidence="5">
    <location>
        <begin position="413"/>
        <end position="423"/>
    </location>
</feature>
<evidence type="ECO:0000259" key="7">
    <source>
        <dbReference type="Pfam" id="PF11710"/>
    </source>
</evidence>
<evidence type="ECO:0000256" key="4">
    <source>
        <dbReference type="ARBA" id="ARBA00023136"/>
    </source>
</evidence>
<dbReference type="InterPro" id="IPR023041">
    <property type="entry name" value="Glucose_rcpt_Git3-like_N"/>
</dbReference>
<evidence type="ECO:0000313" key="10">
    <source>
        <dbReference type="Proteomes" id="UP001303647"/>
    </source>
</evidence>
<dbReference type="AlphaFoldDB" id="A0AAN7D2I7"/>
<feature type="domain" description="G protein-coupled receptor GPR1/2/3 C-terminal" evidence="8">
    <location>
        <begin position="448"/>
        <end position="540"/>
    </location>
</feature>
<dbReference type="PANTHER" id="PTHR23112">
    <property type="entry name" value="G PROTEIN-COUPLED RECEPTOR 157-RELATED"/>
    <property type="match status" value="1"/>
</dbReference>